<organism evidence="2 3">
    <name type="scientific">Stephanodiscus triporus</name>
    <dbReference type="NCBI Taxonomy" id="2934178"/>
    <lineage>
        <taxon>Eukaryota</taxon>
        <taxon>Sar</taxon>
        <taxon>Stramenopiles</taxon>
        <taxon>Ochrophyta</taxon>
        <taxon>Bacillariophyta</taxon>
        <taxon>Coscinodiscophyceae</taxon>
        <taxon>Thalassiosirophycidae</taxon>
        <taxon>Stephanodiscales</taxon>
        <taxon>Stephanodiscaceae</taxon>
        <taxon>Stephanodiscus</taxon>
    </lineage>
</organism>
<feature type="compositionally biased region" description="Low complexity" evidence="1">
    <location>
        <begin position="242"/>
        <end position="254"/>
    </location>
</feature>
<feature type="region of interest" description="Disordered" evidence="1">
    <location>
        <begin position="242"/>
        <end position="309"/>
    </location>
</feature>
<evidence type="ECO:0000313" key="3">
    <source>
        <dbReference type="Proteomes" id="UP001530315"/>
    </source>
</evidence>
<dbReference type="Proteomes" id="UP001530315">
    <property type="component" value="Unassembled WGS sequence"/>
</dbReference>
<sequence>MPAAPHSNLPYKPRKRGMLSGPLRLHSFVELSRGLFTARDIVETETKVLVSMNYVVNPPTSRRFVGELLRMLALCFSGTATVDGRDTAEASATSAERTLGLDRREVLSSVLGNACRQIESAAAVPALSIGCLPSVVAYGAMLNAIEEEFKKMATSAMETDDDDSPQLEDYQRHYRRYSRSYSQIGGASSTKARSPSDRDLFLEAWKEQFLVAMLHATDGMLSPDSHDILRVRELLLDQAWPAAGGAATTTTTTTSPTEGPKPDGSKTKRSPRSPRSVIFPNPRMLRGGSFFRQSSGVSSTAGDSTRLLSPYDARGRSSLSFRRLSSSSVTPATTALPHRMYYKQSSEPIAEVPAMLGYNGGHFGRFAGQTPDVSVFRNDMLRRGNVNNYEANSWRTSTGEAFQSTIPNPPLFFSA</sequence>
<dbReference type="AlphaFoldDB" id="A0ABD3NIE9"/>
<feature type="compositionally biased region" description="Polar residues" evidence="1">
    <location>
        <begin position="291"/>
        <end position="307"/>
    </location>
</feature>
<accession>A0ABD3NIE9</accession>
<comment type="caution">
    <text evidence="2">The sequence shown here is derived from an EMBL/GenBank/DDBJ whole genome shotgun (WGS) entry which is preliminary data.</text>
</comment>
<evidence type="ECO:0000256" key="1">
    <source>
        <dbReference type="SAM" id="MobiDB-lite"/>
    </source>
</evidence>
<gene>
    <name evidence="2" type="ORF">ACHAW5_006267</name>
</gene>
<proteinExistence type="predicted"/>
<keyword evidence="3" id="KW-1185">Reference proteome</keyword>
<reference evidence="2 3" key="1">
    <citation type="submission" date="2024-10" db="EMBL/GenBank/DDBJ databases">
        <title>Updated reference genomes for cyclostephanoid diatoms.</title>
        <authorList>
            <person name="Roberts W.R."/>
            <person name="Alverson A.J."/>
        </authorList>
    </citation>
    <scope>NUCLEOTIDE SEQUENCE [LARGE SCALE GENOMIC DNA]</scope>
    <source>
        <strain evidence="2 3">AJA276-08</strain>
    </source>
</reference>
<evidence type="ECO:0000313" key="2">
    <source>
        <dbReference type="EMBL" id="KAL3775780.1"/>
    </source>
</evidence>
<protein>
    <submittedName>
        <fullName evidence="2">Uncharacterized protein</fullName>
    </submittedName>
</protein>
<name>A0ABD3NIE9_9STRA</name>
<dbReference type="EMBL" id="JALLAZ020001393">
    <property type="protein sequence ID" value="KAL3775780.1"/>
    <property type="molecule type" value="Genomic_DNA"/>
</dbReference>